<name>A0A3E2TEQ9_9FIRM</name>
<dbReference type="AlphaFoldDB" id="A0A3E2TEQ9"/>
<comment type="caution">
    <text evidence="3">The sequence shown here is derived from an EMBL/GenBank/DDBJ whole genome shotgun (WGS) entry which is preliminary data.</text>
</comment>
<keyword evidence="2" id="KW-0175">Coiled coil</keyword>
<gene>
    <name evidence="3" type="primary">cas5</name>
    <name evidence="3" type="ORF">DW070_16250</name>
</gene>
<feature type="coiled-coil region" evidence="2">
    <location>
        <begin position="135"/>
        <end position="200"/>
    </location>
</feature>
<reference evidence="3 4" key="1">
    <citation type="submission" date="2018-08" db="EMBL/GenBank/DDBJ databases">
        <title>A genome reference for cultivated species of the human gut microbiota.</title>
        <authorList>
            <person name="Zou Y."/>
            <person name="Xue W."/>
            <person name="Luo G."/>
        </authorList>
    </citation>
    <scope>NUCLEOTIDE SEQUENCE [LARGE SCALE GENOMIC DNA]</scope>
    <source>
        <strain evidence="3 4">AF45-17</strain>
    </source>
</reference>
<dbReference type="GO" id="GO:0051607">
    <property type="term" value="P:defense response to virus"/>
    <property type="evidence" value="ECO:0007669"/>
    <property type="project" value="UniProtKB-KW"/>
</dbReference>
<dbReference type="RefSeq" id="WP_117529173.1">
    <property type="nucleotide sequence ID" value="NZ_JAQENQ010000015.1"/>
</dbReference>
<dbReference type="NCBIfam" id="TIGR02593">
    <property type="entry name" value="CRISPR_cas5"/>
    <property type="match status" value="1"/>
</dbReference>
<dbReference type="Proteomes" id="UP000260773">
    <property type="component" value="Unassembled WGS sequence"/>
</dbReference>
<evidence type="ECO:0000313" key="4">
    <source>
        <dbReference type="Proteomes" id="UP000260773"/>
    </source>
</evidence>
<evidence type="ECO:0000256" key="2">
    <source>
        <dbReference type="SAM" id="Coils"/>
    </source>
</evidence>
<dbReference type="EMBL" id="QVEP01000072">
    <property type="protein sequence ID" value="RGB72932.1"/>
    <property type="molecule type" value="Genomic_DNA"/>
</dbReference>
<dbReference type="InterPro" id="IPR013422">
    <property type="entry name" value="CRISPR-assoc_prot_Cas5_N"/>
</dbReference>
<proteinExistence type="predicted"/>
<keyword evidence="1" id="KW-0051">Antiviral defense</keyword>
<protein>
    <submittedName>
        <fullName evidence="3">CRISPR-associated protein Cas5</fullName>
    </submittedName>
</protein>
<evidence type="ECO:0000313" key="3">
    <source>
        <dbReference type="EMBL" id="RGB72932.1"/>
    </source>
</evidence>
<organism evidence="3 4">
    <name type="scientific">Coprococcus catus</name>
    <dbReference type="NCBI Taxonomy" id="116085"/>
    <lineage>
        <taxon>Bacteria</taxon>
        <taxon>Bacillati</taxon>
        <taxon>Bacillota</taxon>
        <taxon>Clostridia</taxon>
        <taxon>Lachnospirales</taxon>
        <taxon>Lachnospiraceae</taxon>
        <taxon>Coprococcus</taxon>
    </lineage>
</organism>
<accession>A0A3E2TEQ9</accession>
<evidence type="ECO:0000256" key="1">
    <source>
        <dbReference type="ARBA" id="ARBA00023118"/>
    </source>
</evidence>
<sequence length="363" mass="42671">MKALRIKLHQASANYRKEETAENKMTYPLPPISTITGALHSICGYREYHEMNVSIQGRFASMHREAYVDHCFLNSTMDDRGILVKMKSASMLSNAYTKVASAKKSQGNSFLKNITIQVHDEQLLNEYRQLRQEGNRIAEWKKTEYKNKLAEYKQKKSILALEKKEQEKGSEKFKQLAEEERKLKEEEKQYKINAERYEEEHYKKPIAKYRTLTKSLKYYEILDDIELVIHVQASDETLCDIYNHIDDLKALGRSEDFVDVEDIQFVNLEQDEESYRSCYSAYLNYGDVMNERINTGWYEDRDISGTKYYLGKKYDVSTGKRIFTEKVKVIYTSDFTIDETSENVWVDKEAETEDGQVYIVNFL</sequence>